<dbReference type="InterPro" id="IPR041614">
    <property type="entry name" value="DprA_WH"/>
</dbReference>
<comment type="similarity">
    <text evidence="1">Belongs to the DprA/Smf family.</text>
</comment>
<dbReference type="RefSeq" id="WP_091643115.1">
    <property type="nucleotide sequence ID" value="NZ_FOEG01000004.1"/>
</dbReference>
<evidence type="ECO:0000256" key="1">
    <source>
        <dbReference type="ARBA" id="ARBA00006525"/>
    </source>
</evidence>
<dbReference type="InterPro" id="IPR057666">
    <property type="entry name" value="DrpA_SLOG"/>
</dbReference>
<dbReference type="InterPro" id="IPR003488">
    <property type="entry name" value="DprA"/>
</dbReference>
<dbReference type="SUPFAM" id="SSF102405">
    <property type="entry name" value="MCP/YpsA-like"/>
    <property type="match status" value="1"/>
</dbReference>
<dbReference type="PANTHER" id="PTHR43022">
    <property type="entry name" value="PROTEIN SMF"/>
    <property type="match status" value="1"/>
</dbReference>
<evidence type="ECO:0000313" key="5">
    <source>
        <dbReference type="Proteomes" id="UP000199657"/>
    </source>
</evidence>
<accession>A0A1H8TCJ6</accession>
<dbReference type="GO" id="GO:0009294">
    <property type="term" value="P:DNA-mediated transformation"/>
    <property type="evidence" value="ECO:0007669"/>
    <property type="project" value="InterPro"/>
</dbReference>
<evidence type="ECO:0000313" key="4">
    <source>
        <dbReference type="EMBL" id="SEO88466.1"/>
    </source>
</evidence>
<dbReference type="STRING" id="406100.SAMN04488052_10447"/>
<gene>
    <name evidence="4" type="ORF">SAMN04488052_10447</name>
</gene>
<sequence length="371" mass="38147">MTETEAWLALARAPAMGAGVAEALLARYGSPGAVVGAGAKALRAAGATPAVARAIAEPDEAGIARDLAWLEADSAHHLIPLRDPRYPPLLREIPDPPVCLFVTGDPDVLTVPQLAVVGSRNATPGGLDTAAAFCAHLAGRGLTITSGLALGVDAAAHQGALDGGGFTVAVVATGPDRVYPSRHRDLAHAVAGSGAVVSEYACGTPARAGHFPRRNRIISGLSVGTLVVEASPRSGSLITARYALEQGREVFAIPGSIHNPLARGCHRLIRDGAAKLIEQADEILEELPALLRQPEPVGAGVPDAPEAPSAGLDPEHEKVLEAVGYDPVPLDTVLQRTGLTPDVVSSILLILELSGRVTAMPGGRYVRAGRD</sequence>
<protein>
    <submittedName>
        <fullName evidence="4">DNA protecting protein DprA</fullName>
    </submittedName>
</protein>
<dbReference type="Pfam" id="PF17782">
    <property type="entry name" value="WHD_DprA"/>
    <property type="match status" value="1"/>
</dbReference>
<dbReference type="AlphaFoldDB" id="A0A1H8TCJ6"/>
<evidence type="ECO:0000259" key="2">
    <source>
        <dbReference type="Pfam" id="PF02481"/>
    </source>
</evidence>
<dbReference type="PANTHER" id="PTHR43022:SF1">
    <property type="entry name" value="PROTEIN SMF"/>
    <property type="match status" value="1"/>
</dbReference>
<dbReference type="EMBL" id="FOEG01000004">
    <property type="protein sequence ID" value="SEO88466.1"/>
    <property type="molecule type" value="Genomic_DNA"/>
</dbReference>
<dbReference type="Proteomes" id="UP000199657">
    <property type="component" value="Unassembled WGS sequence"/>
</dbReference>
<organism evidence="4 5">
    <name type="scientific">Aquisalimonas asiatica</name>
    <dbReference type="NCBI Taxonomy" id="406100"/>
    <lineage>
        <taxon>Bacteria</taxon>
        <taxon>Pseudomonadati</taxon>
        <taxon>Pseudomonadota</taxon>
        <taxon>Gammaproteobacteria</taxon>
        <taxon>Chromatiales</taxon>
        <taxon>Ectothiorhodospiraceae</taxon>
        <taxon>Aquisalimonas</taxon>
    </lineage>
</organism>
<feature type="domain" description="DprA winged helix" evidence="3">
    <location>
        <begin position="304"/>
        <end position="363"/>
    </location>
</feature>
<proteinExistence type="inferred from homology"/>
<dbReference type="OrthoDB" id="9785707at2"/>
<reference evidence="4 5" key="1">
    <citation type="submission" date="2016-10" db="EMBL/GenBank/DDBJ databases">
        <authorList>
            <person name="de Groot N.N."/>
        </authorList>
    </citation>
    <scope>NUCLEOTIDE SEQUENCE [LARGE SCALE GENOMIC DNA]</scope>
    <source>
        <strain evidence="4 5">CGMCC 1.6291</strain>
    </source>
</reference>
<name>A0A1H8TCJ6_9GAMM</name>
<keyword evidence="5" id="KW-1185">Reference proteome</keyword>
<dbReference type="Pfam" id="PF02481">
    <property type="entry name" value="DNA_processg_A"/>
    <property type="match status" value="1"/>
</dbReference>
<dbReference type="Gene3D" id="1.10.10.10">
    <property type="entry name" value="Winged helix-like DNA-binding domain superfamily/Winged helix DNA-binding domain"/>
    <property type="match status" value="1"/>
</dbReference>
<dbReference type="NCBIfam" id="TIGR00732">
    <property type="entry name" value="dprA"/>
    <property type="match status" value="1"/>
</dbReference>
<feature type="domain" description="Smf/DprA SLOG" evidence="2">
    <location>
        <begin position="78"/>
        <end position="287"/>
    </location>
</feature>
<dbReference type="InterPro" id="IPR036388">
    <property type="entry name" value="WH-like_DNA-bd_sf"/>
</dbReference>
<evidence type="ECO:0000259" key="3">
    <source>
        <dbReference type="Pfam" id="PF17782"/>
    </source>
</evidence>
<dbReference type="Gene3D" id="3.40.50.450">
    <property type="match status" value="1"/>
</dbReference>